<dbReference type="Proteomes" id="UP001216638">
    <property type="component" value="Chromosome 1"/>
</dbReference>
<keyword evidence="14" id="KW-1185">Reference proteome</keyword>
<dbReference type="AlphaFoldDB" id="A0AAF0INT5"/>
<evidence type="ECO:0000256" key="9">
    <source>
        <dbReference type="ARBA" id="ARBA00033064"/>
    </source>
</evidence>
<dbReference type="Pfam" id="PF01379">
    <property type="entry name" value="Porphobil_deam"/>
    <property type="match status" value="1"/>
</dbReference>
<dbReference type="EC" id="2.5.1.61" evidence="4"/>
<dbReference type="GO" id="GO:0004418">
    <property type="term" value="F:hydroxymethylbilane synthase activity"/>
    <property type="evidence" value="ECO:0007669"/>
    <property type="project" value="UniProtKB-EC"/>
</dbReference>
<name>A0AAF0INT5_9BASI</name>
<evidence type="ECO:0000256" key="4">
    <source>
        <dbReference type="ARBA" id="ARBA00012655"/>
    </source>
</evidence>
<feature type="domain" description="Porphobilinogen deaminase C-terminal" evidence="12">
    <location>
        <begin position="358"/>
        <end position="384"/>
    </location>
</feature>
<keyword evidence="6" id="KW-0350">Heme biosynthesis</keyword>
<dbReference type="PROSITE" id="PS00533">
    <property type="entry name" value="PORPHOBILINOGEN_DEAM"/>
    <property type="match status" value="1"/>
</dbReference>
<dbReference type="PRINTS" id="PR00151">
    <property type="entry name" value="PORPHBDMNASE"/>
</dbReference>
<evidence type="ECO:0000259" key="11">
    <source>
        <dbReference type="Pfam" id="PF01379"/>
    </source>
</evidence>
<dbReference type="NCBIfam" id="TIGR00212">
    <property type="entry name" value="hemC"/>
    <property type="match status" value="1"/>
</dbReference>
<dbReference type="InterPro" id="IPR022417">
    <property type="entry name" value="Porphobilin_deaminase_N"/>
</dbReference>
<evidence type="ECO:0000313" key="14">
    <source>
        <dbReference type="Proteomes" id="UP001216638"/>
    </source>
</evidence>
<comment type="cofactor">
    <cofactor evidence="1">
        <name>dipyrromethane</name>
        <dbReference type="ChEBI" id="CHEBI:60342"/>
    </cofactor>
</comment>
<evidence type="ECO:0000256" key="5">
    <source>
        <dbReference type="ARBA" id="ARBA00022679"/>
    </source>
</evidence>
<evidence type="ECO:0000259" key="12">
    <source>
        <dbReference type="Pfam" id="PF03900"/>
    </source>
</evidence>
<protein>
    <recommendedName>
        <fullName evidence="4">hydroxymethylbilane synthase</fullName>
        <ecNumber evidence="4">2.5.1.61</ecNumber>
    </recommendedName>
    <alternativeName>
        <fullName evidence="9">Hydroxymethylbilane synthase</fullName>
    </alternativeName>
    <alternativeName>
        <fullName evidence="8">Pre-uroporphyrinogen synthase</fullName>
    </alternativeName>
</protein>
<dbReference type="Pfam" id="PF03900">
    <property type="entry name" value="Porphobil_deamC"/>
    <property type="match status" value="1"/>
</dbReference>
<comment type="similarity">
    <text evidence="3">Belongs to the HMBS family.</text>
</comment>
<gene>
    <name evidence="13" type="primary">HEM3</name>
    <name evidence="13" type="ORF">MBRA1_000740</name>
</gene>
<dbReference type="GO" id="GO:0006783">
    <property type="term" value="P:heme biosynthetic process"/>
    <property type="evidence" value="ECO:0007669"/>
    <property type="project" value="UniProtKB-KW"/>
</dbReference>
<evidence type="ECO:0000256" key="6">
    <source>
        <dbReference type="ARBA" id="ARBA00023133"/>
    </source>
</evidence>
<dbReference type="InterPro" id="IPR036803">
    <property type="entry name" value="Porphobilinogen_deaminase_C_sf"/>
</dbReference>
<evidence type="ECO:0000256" key="3">
    <source>
        <dbReference type="ARBA" id="ARBA00005638"/>
    </source>
</evidence>
<dbReference type="Gene3D" id="3.30.160.40">
    <property type="entry name" value="Porphobilinogen deaminase, C-terminal domain"/>
    <property type="match status" value="1"/>
</dbReference>
<accession>A0AAF0INT5</accession>
<reference evidence="13" key="1">
    <citation type="submission" date="2023-03" db="EMBL/GenBank/DDBJ databases">
        <title>Mating type loci evolution in Malassezia.</title>
        <authorList>
            <person name="Coelho M.A."/>
        </authorList>
    </citation>
    <scope>NUCLEOTIDE SEQUENCE</scope>
    <source>
        <strain evidence="13">CBS 14135</strain>
    </source>
</reference>
<dbReference type="InterPro" id="IPR000860">
    <property type="entry name" value="HemC"/>
</dbReference>
<dbReference type="EMBL" id="CP119951">
    <property type="protein sequence ID" value="WFC94110.1"/>
    <property type="molecule type" value="Genomic_DNA"/>
</dbReference>
<evidence type="ECO:0000256" key="10">
    <source>
        <dbReference type="SAM" id="MobiDB-lite"/>
    </source>
</evidence>
<dbReference type="GO" id="GO:0005737">
    <property type="term" value="C:cytoplasm"/>
    <property type="evidence" value="ECO:0007669"/>
    <property type="project" value="TreeGrafter"/>
</dbReference>
<feature type="region of interest" description="Disordered" evidence="10">
    <location>
        <begin position="1"/>
        <end position="72"/>
    </location>
</feature>
<feature type="domain" description="Porphobilinogen deaminase N-terminal" evidence="11">
    <location>
        <begin position="89"/>
        <end position="333"/>
    </location>
</feature>
<dbReference type="InterPro" id="IPR022419">
    <property type="entry name" value="Porphobilin_deaminase_cofac_BS"/>
</dbReference>
<evidence type="ECO:0000256" key="1">
    <source>
        <dbReference type="ARBA" id="ARBA00001916"/>
    </source>
</evidence>
<dbReference type="PANTHER" id="PTHR11557">
    <property type="entry name" value="PORPHOBILINOGEN DEAMINASE"/>
    <property type="match status" value="1"/>
</dbReference>
<evidence type="ECO:0000313" key="13">
    <source>
        <dbReference type="EMBL" id="WFC94110.1"/>
    </source>
</evidence>
<keyword evidence="5 13" id="KW-0808">Transferase</keyword>
<dbReference type="SUPFAM" id="SSF53850">
    <property type="entry name" value="Periplasmic binding protein-like II"/>
    <property type="match status" value="1"/>
</dbReference>
<evidence type="ECO:0000256" key="7">
    <source>
        <dbReference type="ARBA" id="ARBA00023244"/>
    </source>
</evidence>
<comment type="pathway">
    <text evidence="2">Porphyrin-containing compound metabolism; protoporphyrin-IX biosynthesis; coproporphyrinogen-III from 5-aminolevulinate: step 2/4.</text>
</comment>
<dbReference type="PANTHER" id="PTHR11557:SF0">
    <property type="entry name" value="PORPHOBILINOGEN DEAMINASE"/>
    <property type="match status" value="1"/>
</dbReference>
<feature type="compositionally biased region" description="Acidic residues" evidence="10">
    <location>
        <begin position="58"/>
        <end position="67"/>
    </location>
</feature>
<dbReference type="InterPro" id="IPR022418">
    <property type="entry name" value="Porphobilinogen_deaminase_C"/>
</dbReference>
<feature type="compositionally biased region" description="Pro residues" evidence="10">
    <location>
        <begin position="21"/>
        <end position="43"/>
    </location>
</feature>
<dbReference type="FunFam" id="3.40.190.10:FF:000005">
    <property type="entry name" value="Porphobilinogen deaminase"/>
    <property type="match status" value="1"/>
</dbReference>
<feature type="region of interest" description="Disordered" evidence="10">
    <location>
        <begin position="489"/>
        <end position="523"/>
    </location>
</feature>
<sequence length="523" mass="56831">MAEIHAQEQPTCPVPHAKEQPLPPGHPPVPDAAPSSLQPPPGPHCIFFRQPEDKLDPAENDANDVPESDPSAEAVADVVQDIVPAEYLLVLASRTSKLAVRQAEQVQHMLEVRFGASSPAFADPVPEDVREEVAAIHERLRALDGPDAPLRPFAFPARTMQTGGDMNLRSPLYVIGGEGRAIWTKELEVALLAGGVDAIVHSLKDVPTTLPANLELAAILEREDPRDALVVKTGLPYASLEEMPPGSVIGTSSVRRVALLRRAYPHLMFSDVRGNIHTRLAKLDAENGPYTALVLAAAGLKRMHLATRITAYLTAPLMLHAVGQGSLGIEIRTPNGSERDARVKALIASIADWRATWRCSAERALLHRMEGGCSIPLGVASWFDDHHEVEVTRNEPLATPAQLAAEGKPVSAPVDLRFSTPPPEGQVLTLRAVIVSLDGARSCEYEASALCKSVDDAVALGIQVADDLEHRQGAREILEEVEHHRRLAEQADEAQRQKQQVPAHEQDRRFVPRTDGQPKAWEV</sequence>
<organism evidence="13 14">
    <name type="scientific">Malassezia brasiliensis</name>
    <dbReference type="NCBI Taxonomy" id="1821822"/>
    <lineage>
        <taxon>Eukaryota</taxon>
        <taxon>Fungi</taxon>
        <taxon>Dikarya</taxon>
        <taxon>Basidiomycota</taxon>
        <taxon>Ustilaginomycotina</taxon>
        <taxon>Malasseziomycetes</taxon>
        <taxon>Malasseziales</taxon>
        <taxon>Malasseziaceae</taxon>
        <taxon>Malassezia</taxon>
    </lineage>
</organism>
<proteinExistence type="inferred from homology"/>
<dbReference type="Gene3D" id="3.40.190.10">
    <property type="entry name" value="Periplasmic binding protein-like II"/>
    <property type="match status" value="2"/>
</dbReference>
<evidence type="ECO:0000256" key="2">
    <source>
        <dbReference type="ARBA" id="ARBA00004735"/>
    </source>
</evidence>
<evidence type="ECO:0000256" key="8">
    <source>
        <dbReference type="ARBA" id="ARBA00030685"/>
    </source>
</evidence>
<dbReference type="SUPFAM" id="SSF54782">
    <property type="entry name" value="Porphobilinogen deaminase (hydroxymethylbilane synthase), C-terminal domain"/>
    <property type="match status" value="1"/>
</dbReference>
<keyword evidence="7" id="KW-0627">Porphyrin biosynthesis</keyword>